<proteinExistence type="predicted"/>
<protein>
    <submittedName>
        <fullName evidence="2">Uncharacterized protein</fullName>
    </submittedName>
</protein>
<feature type="compositionally biased region" description="Basic residues" evidence="1">
    <location>
        <begin position="48"/>
        <end position="63"/>
    </location>
</feature>
<reference evidence="2" key="1">
    <citation type="submission" date="2020-02" db="EMBL/GenBank/DDBJ databases">
        <authorList>
            <person name="Meier V. D."/>
        </authorList>
    </citation>
    <scope>NUCLEOTIDE SEQUENCE</scope>
    <source>
        <strain evidence="2">AVDCRST_MAG30</strain>
    </source>
</reference>
<feature type="non-terminal residue" evidence="2">
    <location>
        <position position="76"/>
    </location>
</feature>
<feature type="region of interest" description="Disordered" evidence="1">
    <location>
        <begin position="1"/>
        <end position="76"/>
    </location>
</feature>
<feature type="non-terminal residue" evidence="2">
    <location>
        <position position="1"/>
    </location>
</feature>
<evidence type="ECO:0000313" key="2">
    <source>
        <dbReference type="EMBL" id="CAA9521759.1"/>
    </source>
</evidence>
<dbReference type="AlphaFoldDB" id="A0A6J4TF37"/>
<sequence>GLLRPAPERPRGLRAGVRRHAADLGAGRPGPARRHRLLPGRGANAPLARRRLRAVGRGRRGRPRAGMGLRALRPRR</sequence>
<name>A0A6J4TF37_9ACTN</name>
<accession>A0A6J4TF37</accession>
<feature type="compositionally biased region" description="Low complexity" evidence="1">
    <location>
        <begin position="64"/>
        <end position="76"/>
    </location>
</feature>
<organism evidence="2">
    <name type="scientific">uncultured Solirubrobacteraceae bacterium</name>
    <dbReference type="NCBI Taxonomy" id="1162706"/>
    <lineage>
        <taxon>Bacteria</taxon>
        <taxon>Bacillati</taxon>
        <taxon>Actinomycetota</taxon>
        <taxon>Thermoleophilia</taxon>
        <taxon>Solirubrobacterales</taxon>
        <taxon>Solirubrobacteraceae</taxon>
        <taxon>environmental samples</taxon>
    </lineage>
</organism>
<gene>
    <name evidence="2" type="ORF">AVDCRST_MAG30-3089</name>
</gene>
<feature type="compositionally biased region" description="Basic and acidic residues" evidence="1">
    <location>
        <begin position="1"/>
        <end position="11"/>
    </location>
</feature>
<evidence type="ECO:0000256" key="1">
    <source>
        <dbReference type="SAM" id="MobiDB-lite"/>
    </source>
</evidence>
<dbReference type="EMBL" id="CADCVS010000396">
    <property type="protein sequence ID" value="CAA9521759.1"/>
    <property type="molecule type" value="Genomic_DNA"/>
</dbReference>